<dbReference type="SUPFAM" id="SSF56300">
    <property type="entry name" value="Metallo-dependent phosphatases"/>
    <property type="match status" value="1"/>
</dbReference>
<gene>
    <name evidence="6" type="ORF">TH19_06005</name>
</gene>
<dbReference type="GO" id="GO:0004112">
    <property type="term" value="F:cyclic-nucleotide phosphodiesterase activity"/>
    <property type="evidence" value="ECO:0007669"/>
    <property type="project" value="InterPro"/>
</dbReference>
<evidence type="ECO:0000256" key="1">
    <source>
        <dbReference type="ARBA" id="ARBA00022723"/>
    </source>
</evidence>
<evidence type="ECO:0000256" key="4">
    <source>
        <dbReference type="ARBA" id="ARBA00025742"/>
    </source>
</evidence>
<dbReference type="InterPro" id="IPR026575">
    <property type="entry name" value="GpdQ/CpdA-like"/>
</dbReference>
<comment type="caution">
    <text evidence="6">The sequence shown here is derived from an EMBL/GenBank/DDBJ whole genome shotgun (WGS) entry which is preliminary data.</text>
</comment>
<dbReference type="OrthoDB" id="651281at2"/>
<accession>A0A367WA99</accession>
<reference evidence="6 7" key="1">
    <citation type="submission" date="2014-07" db="EMBL/GenBank/DDBJ databases">
        <title>Draft genome sequence of Thalassospira profundimaris 35.</title>
        <authorList>
            <person name="Lai Q."/>
            <person name="Shao Z."/>
        </authorList>
    </citation>
    <scope>NUCLEOTIDE SEQUENCE [LARGE SCALE GENOMIC DNA]</scope>
    <source>
        <strain evidence="6 7">35</strain>
    </source>
</reference>
<evidence type="ECO:0000256" key="2">
    <source>
        <dbReference type="ARBA" id="ARBA00022801"/>
    </source>
</evidence>
<dbReference type="PANTHER" id="PTHR42988:SF2">
    <property type="entry name" value="CYCLIC NUCLEOTIDE PHOSPHODIESTERASE CBUA0032-RELATED"/>
    <property type="match status" value="1"/>
</dbReference>
<dbReference type="AlphaFoldDB" id="A0A367WA99"/>
<feature type="domain" description="Calcineurin-like phosphoesterase" evidence="5">
    <location>
        <begin position="1"/>
        <end position="195"/>
    </location>
</feature>
<dbReference type="PANTHER" id="PTHR42988">
    <property type="entry name" value="PHOSPHOHYDROLASE"/>
    <property type="match status" value="1"/>
</dbReference>
<evidence type="ECO:0000259" key="5">
    <source>
        <dbReference type="Pfam" id="PF00149"/>
    </source>
</evidence>
<dbReference type="InterPro" id="IPR050884">
    <property type="entry name" value="CNP_phosphodiesterase-III"/>
</dbReference>
<protein>
    <submittedName>
        <fullName evidence="6">Metallophosphoesterase</fullName>
    </submittedName>
</protein>
<comment type="similarity">
    <text evidence="4">Belongs to the cyclic nucleotide phosphodiesterase class-III family.</text>
</comment>
<dbReference type="RefSeq" id="WP_114101395.1">
    <property type="nucleotide sequence ID" value="NZ_JPWF01000003.1"/>
</dbReference>
<dbReference type="Proteomes" id="UP000253226">
    <property type="component" value="Unassembled WGS sequence"/>
</dbReference>
<dbReference type="GO" id="GO:0046872">
    <property type="term" value="F:metal ion binding"/>
    <property type="evidence" value="ECO:0007669"/>
    <property type="project" value="UniProtKB-KW"/>
</dbReference>
<evidence type="ECO:0000313" key="7">
    <source>
        <dbReference type="Proteomes" id="UP000253226"/>
    </source>
</evidence>
<name>A0A367WA99_9PROT</name>
<dbReference type="Pfam" id="PF00149">
    <property type="entry name" value="Metallophos"/>
    <property type="match status" value="1"/>
</dbReference>
<dbReference type="CDD" id="cd07402">
    <property type="entry name" value="MPP_GpdQ"/>
    <property type="match status" value="1"/>
</dbReference>
<dbReference type="EMBL" id="JPWF01000003">
    <property type="protein sequence ID" value="RCK38353.1"/>
    <property type="molecule type" value="Genomic_DNA"/>
</dbReference>
<keyword evidence="2" id="KW-0378">Hydrolase</keyword>
<evidence type="ECO:0000313" key="6">
    <source>
        <dbReference type="EMBL" id="RCK38353.1"/>
    </source>
</evidence>
<organism evidence="6 7">
    <name type="scientific">Thalassospira profundimaris</name>
    <dbReference type="NCBI Taxonomy" id="502049"/>
    <lineage>
        <taxon>Bacteria</taxon>
        <taxon>Pseudomonadati</taxon>
        <taxon>Pseudomonadota</taxon>
        <taxon>Alphaproteobacteria</taxon>
        <taxon>Rhodospirillales</taxon>
        <taxon>Thalassospiraceae</taxon>
        <taxon>Thalassospira</taxon>
    </lineage>
</organism>
<dbReference type="InterPro" id="IPR029052">
    <property type="entry name" value="Metallo-depent_PP-like"/>
</dbReference>
<dbReference type="InterPro" id="IPR004843">
    <property type="entry name" value="Calcineurin-like_PHP"/>
</dbReference>
<keyword evidence="3" id="KW-0408">Iron</keyword>
<dbReference type="Gene3D" id="3.60.21.10">
    <property type="match status" value="1"/>
</dbReference>
<proteinExistence type="inferred from homology"/>
<sequence>MKFIHLSDLHILARNDMSRKPDAAATLRKVISEINAQHQDAEICVITGDITHRGTSAQYEQAVDILSELAIPYLIIPGNHDIREAFRDAFPTTGVDANGFVNFGQTFNGVRFIMMDSIVPDHHHGTLCERRLAWLRDELAAHRDTPTFLFMHHPPFEMGLPFMDTIRLDVEQELGEIVQANPQIKHLFFGHLHRPATGTWLGVPFVLANSTQCGEPLDFRHEKEEELEDRNPLGPGYGIAFCDPKGGLRYHFDFVKFDMDA</sequence>
<evidence type="ECO:0000256" key="3">
    <source>
        <dbReference type="ARBA" id="ARBA00023004"/>
    </source>
</evidence>
<keyword evidence="1" id="KW-0479">Metal-binding</keyword>